<accession>A0A7S2YNP9</accession>
<name>A0A7S2YNP9_9STRA</name>
<proteinExistence type="predicted"/>
<evidence type="ECO:0000313" key="2">
    <source>
        <dbReference type="EMBL" id="CAD9986449.1"/>
    </source>
</evidence>
<feature type="region of interest" description="Disordered" evidence="1">
    <location>
        <begin position="139"/>
        <end position="159"/>
    </location>
</feature>
<reference evidence="2" key="1">
    <citation type="submission" date="2021-01" db="EMBL/GenBank/DDBJ databases">
        <authorList>
            <person name="Corre E."/>
            <person name="Pelletier E."/>
            <person name="Niang G."/>
            <person name="Scheremetjew M."/>
            <person name="Finn R."/>
            <person name="Kale V."/>
            <person name="Holt S."/>
            <person name="Cochrane G."/>
            <person name="Meng A."/>
            <person name="Brown T."/>
            <person name="Cohen L."/>
        </authorList>
    </citation>
    <scope>NUCLEOTIDE SEQUENCE</scope>
    <source>
        <strain evidence="2">CCMP125</strain>
    </source>
</reference>
<dbReference type="EMBL" id="HBHT01033800">
    <property type="protein sequence ID" value="CAD9986449.1"/>
    <property type="molecule type" value="Transcribed_RNA"/>
</dbReference>
<gene>
    <name evidence="2" type="ORF">APAL1065_LOCUS22723</name>
</gene>
<organism evidence="2">
    <name type="scientific">Entomoneis paludosa</name>
    <dbReference type="NCBI Taxonomy" id="265537"/>
    <lineage>
        <taxon>Eukaryota</taxon>
        <taxon>Sar</taxon>
        <taxon>Stramenopiles</taxon>
        <taxon>Ochrophyta</taxon>
        <taxon>Bacillariophyta</taxon>
        <taxon>Bacillariophyceae</taxon>
        <taxon>Bacillariophycidae</taxon>
        <taxon>Entomoneidaceae</taxon>
        <taxon>Entomoneis</taxon>
    </lineage>
</organism>
<protein>
    <submittedName>
        <fullName evidence="2">Uncharacterized protein</fullName>
    </submittedName>
</protein>
<sequence>MINAPSDDCVQDENKTALHKIHKAIEDLTAQERNARKSTRTHVDKAKARFDCENQRGAIMSMRKCHKLQAEQAKILEAIGYLRTLEAELESHVLLASKICNDPVLGRRSSLACKGMSKFTSFESKVQRILSCDQIREPEDEAPSDEAILSELASMTQTR</sequence>
<dbReference type="AlphaFoldDB" id="A0A7S2YNP9"/>
<evidence type="ECO:0000256" key="1">
    <source>
        <dbReference type="SAM" id="MobiDB-lite"/>
    </source>
</evidence>